<dbReference type="GO" id="GO:0000723">
    <property type="term" value="P:telomere maintenance"/>
    <property type="evidence" value="ECO:0007669"/>
    <property type="project" value="TreeGrafter"/>
</dbReference>
<feature type="compositionally biased region" description="Low complexity" evidence="7">
    <location>
        <begin position="1448"/>
        <end position="1465"/>
    </location>
</feature>
<feature type="region of interest" description="Disordered" evidence="7">
    <location>
        <begin position="1"/>
        <end position="99"/>
    </location>
</feature>
<dbReference type="EMBL" id="JAGSYN010000270">
    <property type="protein sequence ID" value="KAG7661079.1"/>
    <property type="molecule type" value="Genomic_DNA"/>
</dbReference>
<dbReference type="GeneID" id="73472251"/>
<feature type="compositionally biased region" description="Acidic residues" evidence="7">
    <location>
        <begin position="1289"/>
        <end position="1303"/>
    </location>
</feature>
<reference evidence="9 10" key="1">
    <citation type="journal article" date="2021" name="DNA Res.">
        <title>Genome analysis of Candida subhashii reveals its hybrid nature and dual mitochondrial genome conformations.</title>
        <authorList>
            <person name="Mixao V."/>
            <person name="Hegedusova E."/>
            <person name="Saus E."/>
            <person name="Pryszcz L.P."/>
            <person name="Cillingova A."/>
            <person name="Nosek J."/>
            <person name="Gabaldon T."/>
        </authorList>
    </citation>
    <scope>NUCLEOTIDE SEQUENCE [LARGE SCALE GENOMIC DNA]</scope>
    <source>
        <strain evidence="9 10">CBS 10753</strain>
    </source>
</reference>
<protein>
    <submittedName>
        <fullName evidence="9">RIF1</fullName>
    </submittedName>
</protein>
<dbReference type="GO" id="GO:0005634">
    <property type="term" value="C:nucleus"/>
    <property type="evidence" value="ECO:0007669"/>
    <property type="project" value="UniProtKB-SubCell"/>
</dbReference>
<dbReference type="GO" id="GO:0140445">
    <property type="term" value="C:chromosome, telomeric repeat region"/>
    <property type="evidence" value="ECO:0007669"/>
    <property type="project" value="TreeGrafter"/>
</dbReference>
<evidence type="ECO:0000313" key="10">
    <source>
        <dbReference type="Proteomes" id="UP000694255"/>
    </source>
</evidence>
<keyword evidence="10" id="KW-1185">Reference proteome</keyword>
<dbReference type="RefSeq" id="XP_049261312.1">
    <property type="nucleotide sequence ID" value="XM_049409519.1"/>
</dbReference>
<evidence type="ECO:0000259" key="8">
    <source>
        <dbReference type="Pfam" id="PF12231"/>
    </source>
</evidence>
<gene>
    <name evidence="9" type="ORF">J8A68_005451</name>
</gene>
<accession>A0A8J5Q370</accession>
<sequence length="1616" mass="182512">MAPSIASDKRRTRQTTVNSINDGSPIRKSKATHKKHRSSLSPKHVSTPIKIPIINCQPRSLSPQELNSSPIKKVNSSPTKKVSQSSSNNSSPIRRNFLSSSPIKKKKSVAFSDDLVSDLPSTPDRNFTPRSILKAYNFNLNHSVVDPNNTALWEKSVNGPKNPNFWLQGTIIQLPANSPDLHHLIEGCIHVLQDDSFNRRFEVYATLNSICKSNTNEALVKLFTISPNPVNPTPPNKSSPSQNQHKSEPIQNLIMCLSAQIRRDIEITEQQLFSSELDKENKSPSKNDPFRIRVISQALKLMNILLMDQELNNFLPFDDIEWFYRHACDILVHPRVSKALVSPYLLIIKDCKLSPKRKRLLFDNGEIPERMLASLVNMKGFPSSSLVTEKFVCFKNFVLNFPNIMAKNMAHWFGLLILNICDINSPFYYKCFSVGVNCLLEVAKAFLDNKMVSLYVRDFLASGIPANIRSIASGTPLEIDSESPQSQKVKSIDIITYKLEELISAGQYKFAMDIWVALTLLVGDSGSGFDKWEHLNQWLQIPKFCFNSQDVQARILALSCWKAVSYNLCRNDLVEIRKVLDPIMRSSNVKDRSQLINNAVKTKMRLLTYLFGSFNAAEVQNEVVDTLHNLFCSIIYCIVNPQVMKSSTKYLHVYWDKMIQLVFMNFYFKKDGSTEYMHQLGLKVLTRFLKLSTPINERNFNEIRCLSNESVSLNEINSLPPRWIHSKFDRIMQSIILVFQSDQLYIEQKVDLLIAFLGSIRPVTKMEPKVSATTFDIIDNIPVVLDILLSSGSPLSYDMIHKIILNLHDTFDPSLFVHRRNDMEDIDTDSNIYFPLMQSCMPRCSSEETLELLNLIVSSLSEDKVLVFIADFCKLELSDSAKHLFSEVLNKRSVGVSKFELNLYGEICEHFDIGFDVFVKRLIQRIVSIPDSEEQRRCLTYLNIEKWCMETKMYFLLLVKGAPNTHVQSFTTDLLLRCFEGQVNFVAMFQFLADQGLDDEIFNVSGEIIDKIRTLDNELQLEALQILRRYLTIKSNEENKNFKLLDRLLSLCCIELNINIEEFLIFETSQLTVLESELNERGLCIGNGKIVPATSFSNSSSTSQQTVETQLDQESTEVVKIKQENEDIIVPDSLEGGIESVVSSEERRTSNVADVSVLQVADSLREQILESNTLGETIETDSASGSLDFASKKSDAVVQESSSDNKSVASIRKKKRSSSRKGKKKSSKVKKEKETGMSIISEETIQDTEENASLSTNQQQDSCSITEVMERASGRLLRSSARVSSSDISMEENDDVSEVEGDSMLESIMNESDEIDDSSPFELELVSNESEKSTANVENSLKRKSTEEDTEPSKRAKVDSHIVHDQDILPDTNNDSDDHEKTETTEVEASTTDDPPDTKSVESQNFEAHSTKISEACEVDSGKSTVEDKRASESRLAAIEEFDEKIDSNSQTSQTSSLEESPESLNFKGQSTLVDENLDLVIDTPNDIQQICDTPMETIEEEESKEPQELSLERLHAGLPEVVESSDENMRSCLVTTDIATTSQVVENTDEPESMEIVRIQDPSAQIVSQRELNIGQLVGSLESATDEELMKLTPEEKYNIETSLLNLMLRLRSAR</sequence>
<feature type="compositionally biased region" description="Low complexity" evidence="7">
    <location>
        <begin position="76"/>
        <end position="91"/>
    </location>
</feature>
<evidence type="ECO:0000256" key="4">
    <source>
        <dbReference type="ARBA" id="ARBA00022895"/>
    </source>
</evidence>
<feature type="domain" description="Telomere-associated protein Rif1 N-terminal" evidence="8">
    <location>
        <begin position="271"/>
        <end position="615"/>
    </location>
</feature>
<name>A0A8J5Q370_9ASCO</name>
<feature type="compositionally biased region" description="Basic and acidic residues" evidence="7">
    <location>
        <begin position="1340"/>
        <end position="1367"/>
    </location>
</feature>
<evidence type="ECO:0000256" key="6">
    <source>
        <dbReference type="ARBA" id="ARBA00023306"/>
    </source>
</evidence>
<dbReference type="PANTHER" id="PTHR22928">
    <property type="entry name" value="TELOMERE-ASSOCIATED PROTEIN RIF1"/>
    <property type="match status" value="1"/>
</dbReference>
<proteinExistence type="predicted"/>
<feature type="compositionally biased region" description="Polar residues" evidence="7">
    <location>
        <begin position="1401"/>
        <end position="1413"/>
    </location>
</feature>
<dbReference type="OrthoDB" id="4070686at2759"/>
<keyword evidence="4" id="KW-0779">Telomere</keyword>
<evidence type="ECO:0000256" key="7">
    <source>
        <dbReference type="SAM" id="MobiDB-lite"/>
    </source>
</evidence>
<organism evidence="9 10">
    <name type="scientific">[Candida] subhashii</name>
    <dbReference type="NCBI Taxonomy" id="561895"/>
    <lineage>
        <taxon>Eukaryota</taxon>
        <taxon>Fungi</taxon>
        <taxon>Dikarya</taxon>
        <taxon>Ascomycota</taxon>
        <taxon>Saccharomycotina</taxon>
        <taxon>Pichiomycetes</taxon>
        <taxon>Debaryomycetaceae</taxon>
        <taxon>Spathaspora</taxon>
    </lineage>
</organism>
<dbReference type="Pfam" id="PF12231">
    <property type="entry name" value="Rif1_N"/>
    <property type="match status" value="1"/>
</dbReference>
<feature type="compositionally biased region" description="Polar residues" evidence="7">
    <location>
        <begin position="57"/>
        <end position="70"/>
    </location>
</feature>
<dbReference type="Proteomes" id="UP000694255">
    <property type="component" value="Unassembled WGS sequence"/>
</dbReference>
<keyword evidence="5" id="KW-0539">Nucleus</keyword>
<feature type="region of interest" description="Disordered" evidence="7">
    <location>
        <begin position="1276"/>
        <end position="1465"/>
    </location>
</feature>
<evidence type="ECO:0000256" key="1">
    <source>
        <dbReference type="ARBA" id="ARBA00004123"/>
    </source>
</evidence>
<evidence type="ECO:0000256" key="2">
    <source>
        <dbReference type="ARBA" id="ARBA00004574"/>
    </source>
</evidence>
<evidence type="ECO:0000256" key="3">
    <source>
        <dbReference type="ARBA" id="ARBA00022454"/>
    </source>
</evidence>
<feature type="region of interest" description="Disordered" evidence="7">
    <location>
        <begin position="1189"/>
        <end position="1263"/>
    </location>
</feature>
<keyword evidence="6" id="KW-0131">Cell cycle</keyword>
<feature type="compositionally biased region" description="Basic residues" evidence="7">
    <location>
        <begin position="27"/>
        <end position="38"/>
    </location>
</feature>
<evidence type="ECO:0000256" key="5">
    <source>
        <dbReference type="ARBA" id="ARBA00023242"/>
    </source>
</evidence>
<evidence type="ECO:0000313" key="9">
    <source>
        <dbReference type="EMBL" id="KAG7661079.1"/>
    </source>
</evidence>
<keyword evidence="3" id="KW-0158">Chromosome</keyword>
<comment type="subcellular location">
    <subcellularLocation>
        <location evidence="2">Chromosome</location>
        <location evidence="2">Telomere</location>
    </subcellularLocation>
    <subcellularLocation>
        <location evidence="1">Nucleus</location>
    </subcellularLocation>
</comment>
<dbReference type="CDD" id="cd14267">
    <property type="entry name" value="Rif1_CTD_C-II_like"/>
    <property type="match status" value="1"/>
</dbReference>
<feature type="compositionally biased region" description="Low complexity" evidence="7">
    <location>
        <begin position="1276"/>
        <end position="1286"/>
    </location>
</feature>
<comment type="caution">
    <text evidence="9">The sequence shown here is derived from an EMBL/GenBank/DDBJ whole genome shotgun (WGS) entry which is preliminary data.</text>
</comment>
<dbReference type="InterPro" id="IPR022031">
    <property type="entry name" value="Rif1_N"/>
</dbReference>
<dbReference type="PANTHER" id="PTHR22928:SF3">
    <property type="entry name" value="TELOMERE-ASSOCIATED PROTEIN RIF1"/>
    <property type="match status" value="1"/>
</dbReference>
<feature type="compositionally biased region" description="Polar residues" evidence="7">
    <location>
        <begin position="1251"/>
        <end position="1263"/>
    </location>
</feature>
<feature type="compositionally biased region" description="Basic residues" evidence="7">
    <location>
        <begin position="1211"/>
        <end position="1228"/>
    </location>
</feature>